<evidence type="ECO:0000313" key="2">
    <source>
        <dbReference type="EMBL" id="KIN95745.1"/>
    </source>
</evidence>
<evidence type="ECO:0000259" key="1">
    <source>
        <dbReference type="Pfam" id="PF26138"/>
    </source>
</evidence>
<dbReference type="InParanoid" id="A0A0C3NJA3"/>
<reference evidence="2 3" key="1">
    <citation type="submission" date="2014-04" db="EMBL/GenBank/DDBJ databases">
        <authorList>
            <consortium name="DOE Joint Genome Institute"/>
            <person name="Kuo A."/>
            <person name="Kohler A."/>
            <person name="Costa M.D."/>
            <person name="Nagy L.G."/>
            <person name="Floudas D."/>
            <person name="Copeland A."/>
            <person name="Barry K.W."/>
            <person name="Cichocki N."/>
            <person name="Veneault-Fourrey C."/>
            <person name="LaButti K."/>
            <person name="Lindquist E.A."/>
            <person name="Lipzen A."/>
            <person name="Lundell T."/>
            <person name="Morin E."/>
            <person name="Murat C."/>
            <person name="Sun H."/>
            <person name="Tunlid A."/>
            <person name="Henrissat B."/>
            <person name="Grigoriev I.V."/>
            <person name="Hibbett D.S."/>
            <person name="Martin F."/>
            <person name="Nordberg H.P."/>
            <person name="Cantor M.N."/>
            <person name="Hua S.X."/>
        </authorList>
    </citation>
    <scope>NUCLEOTIDE SEQUENCE [LARGE SCALE GENOMIC DNA]</scope>
    <source>
        <strain evidence="2 3">Marx 270</strain>
    </source>
</reference>
<dbReference type="Proteomes" id="UP000054217">
    <property type="component" value="Unassembled WGS sequence"/>
</dbReference>
<dbReference type="AlphaFoldDB" id="A0A0C3NJA3"/>
<gene>
    <name evidence="2" type="ORF">M404DRAFT_105942</name>
</gene>
<feature type="non-terminal residue" evidence="2">
    <location>
        <position position="73"/>
    </location>
</feature>
<sequence length="73" mass="8351">EPQPYHTSCLSGEDWVLELIAVSHTKAGHPECIHCKLGMHMEVFQQLIVALQQLGLKNSRFISLEEQLTIFLY</sequence>
<reference evidence="3" key="2">
    <citation type="submission" date="2015-01" db="EMBL/GenBank/DDBJ databases">
        <title>Evolutionary Origins and Diversification of the Mycorrhizal Mutualists.</title>
        <authorList>
            <consortium name="DOE Joint Genome Institute"/>
            <consortium name="Mycorrhizal Genomics Consortium"/>
            <person name="Kohler A."/>
            <person name="Kuo A."/>
            <person name="Nagy L.G."/>
            <person name="Floudas D."/>
            <person name="Copeland A."/>
            <person name="Barry K.W."/>
            <person name="Cichocki N."/>
            <person name="Veneault-Fourrey C."/>
            <person name="LaButti K."/>
            <person name="Lindquist E.A."/>
            <person name="Lipzen A."/>
            <person name="Lundell T."/>
            <person name="Morin E."/>
            <person name="Murat C."/>
            <person name="Riley R."/>
            <person name="Ohm R."/>
            <person name="Sun H."/>
            <person name="Tunlid A."/>
            <person name="Henrissat B."/>
            <person name="Grigoriev I.V."/>
            <person name="Hibbett D.S."/>
            <person name="Martin F."/>
        </authorList>
    </citation>
    <scope>NUCLEOTIDE SEQUENCE [LARGE SCALE GENOMIC DNA]</scope>
    <source>
        <strain evidence="3">Marx 270</strain>
    </source>
</reference>
<dbReference type="EMBL" id="KN832061">
    <property type="protein sequence ID" value="KIN95745.1"/>
    <property type="molecule type" value="Genomic_DNA"/>
</dbReference>
<organism evidence="2 3">
    <name type="scientific">Pisolithus tinctorius Marx 270</name>
    <dbReference type="NCBI Taxonomy" id="870435"/>
    <lineage>
        <taxon>Eukaryota</taxon>
        <taxon>Fungi</taxon>
        <taxon>Dikarya</taxon>
        <taxon>Basidiomycota</taxon>
        <taxon>Agaricomycotina</taxon>
        <taxon>Agaricomycetes</taxon>
        <taxon>Agaricomycetidae</taxon>
        <taxon>Boletales</taxon>
        <taxon>Sclerodermatineae</taxon>
        <taxon>Pisolithaceae</taxon>
        <taxon>Pisolithus</taxon>
    </lineage>
</organism>
<dbReference type="InterPro" id="IPR058353">
    <property type="entry name" value="DUF8040"/>
</dbReference>
<feature type="non-terminal residue" evidence="2">
    <location>
        <position position="1"/>
    </location>
</feature>
<dbReference type="Pfam" id="PF26138">
    <property type="entry name" value="DUF8040"/>
    <property type="match status" value="1"/>
</dbReference>
<proteinExistence type="predicted"/>
<dbReference type="HOGENOM" id="CLU_171507_1_1_1"/>
<keyword evidence="3" id="KW-1185">Reference proteome</keyword>
<dbReference type="OrthoDB" id="2430314at2759"/>
<accession>A0A0C3NJA3</accession>
<name>A0A0C3NJA3_PISTI</name>
<feature type="domain" description="DUF8040" evidence="1">
    <location>
        <begin position="7"/>
        <end position="73"/>
    </location>
</feature>
<protein>
    <recommendedName>
        <fullName evidence="1">DUF8040 domain-containing protein</fullName>
    </recommendedName>
</protein>
<evidence type="ECO:0000313" key="3">
    <source>
        <dbReference type="Proteomes" id="UP000054217"/>
    </source>
</evidence>